<accession>A0A517LJT5</accession>
<name>A0A517LJT5_9PEZI</name>
<keyword evidence="3" id="KW-1185">Reference proteome</keyword>
<dbReference type="EMBL" id="CP042198">
    <property type="protein sequence ID" value="QDS75899.1"/>
    <property type="molecule type" value="Genomic_DNA"/>
</dbReference>
<evidence type="ECO:0000313" key="2">
    <source>
        <dbReference type="EMBL" id="QDS75899.1"/>
    </source>
</evidence>
<reference evidence="2 3" key="1">
    <citation type="submission" date="2019-07" db="EMBL/GenBank/DDBJ databases">
        <title>Finished genome of Venturia effusa.</title>
        <authorList>
            <person name="Young C.A."/>
            <person name="Cox M.P."/>
            <person name="Ganley A.R.D."/>
            <person name="David W.J."/>
        </authorList>
    </citation>
    <scope>NUCLEOTIDE SEQUENCE [LARGE SCALE GENOMIC DNA]</scope>
    <source>
        <strain evidence="3">albino</strain>
    </source>
</reference>
<feature type="region of interest" description="Disordered" evidence="1">
    <location>
        <begin position="18"/>
        <end position="122"/>
    </location>
</feature>
<sequence length="122" mass="12972">MASSTSSEFLTFMRHVVVRSRTPIPPRNSITPRYRPFSTSPSSKLGETDKQHATTKKDKLDVQSEQVGKAQAARSSGGADTTTSQSDSTGSAKKAKQEHPEAADNAGIGMQDERGAKGAHKG</sequence>
<dbReference type="Proteomes" id="UP000316270">
    <property type="component" value="Chromosome 14"/>
</dbReference>
<evidence type="ECO:0000256" key="1">
    <source>
        <dbReference type="SAM" id="MobiDB-lite"/>
    </source>
</evidence>
<gene>
    <name evidence="2" type="ORF">FKW77_002524</name>
</gene>
<evidence type="ECO:0000313" key="3">
    <source>
        <dbReference type="Proteomes" id="UP000316270"/>
    </source>
</evidence>
<protein>
    <submittedName>
        <fullName evidence="2">Uncharacterized protein</fullName>
    </submittedName>
</protein>
<proteinExistence type="predicted"/>
<dbReference type="OrthoDB" id="3945172at2759"/>
<feature type="compositionally biased region" description="Low complexity" evidence="1">
    <location>
        <begin position="75"/>
        <end position="92"/>
    </location>
</feature>
<organism evidence="2 3">
    <name type="scientific">Venturia effusa</name>
    <dbReference type="NCBI Taxonomy" id="50376"/>
    <lineage>
        <taxon>Eukaryota</taxon>
        <taxon>Fungi</taxon>
        <taxon>Dikarya</taxon>
        <taxon>Ascomycota</taxon>
        <taxon>Pezizomycotina</taxon>
        <taxon>Dothideomycetes</taxon>
        <taxon>Pleosporomycetidae</taxon>
        <taxon>Venturiales</taxon>
        <taxon>Venturiaceae</taxon>
        <taxon>Venturia</taxon>
    </lineage>
</organism>
<feature type="compositionally biased region" description="Basic and acidic residues" evidence="1">
    <location>
        <begin position="46"/>
        <end position="62"/>
    </location>
</feature>
<dbReference type="AlphaFoldDB" id="A0A517LJT5"/>